<sequence length="53" mass="5682">MGSGSPAPEVNRRSDEDPKAALVTVVVAVELFPPALPTLLFSRVFTLAFVLVR</sequence>
<comment type="caution">
    <text evidence="2">The sequence shown here is derived from an EMBL/GenBank/DDBJ whole genome shotgun (WGS) entry which is preliminary data.</text>
</comment>
<name>A0A919KWM4_9ACTN</name>
<keyword evidence="1" id="KW-1133">Transmembrane helix</keyword>
<dbReference type="AlphaFoldDB" id="A0A919KWM4"/>
<accession>A0A919KWM4</accession>
<keyword evidence="3" id="KW-1185">Reference proteome</keyword>
<protein>
    <submittedName>
        <fullName evidence="2">Uncharacterized protein</fullName>
    </submittedName>
</protein>
<dbReference type="Proteomes" id="UP000617734">
    <property type="component" value="Unassembled WGS sequence"/>
</dbReference>
<keyword evidence="1" id="KW-0472">Membrane</keyword>
<reference evidence="2" key="1">
    <citation type="journal article" date="2014" name="Int. J. Syst. Evol. Microbiol.">
        <title>Complete genome sequence of Corynebacterium casei LMG S-19264T (=DSM 44701T), isolated from a smear-ripened cheese.</title>
        <authorList>
            <consortium name="US DOE Joint Genome Institute (JGI-PGF)"/>
            <person name="Walter F."/>
            <person name="Albersmeier A."/>
            <person name="Kalinowski J."/>
            <person name="Ruckert C."/>
        </authorList>
    </citation>
    <scope>NUCLEOTIDE SEQUENCE</scope>
    <source>
        <strain evidence="2">JCM 4646</strain>
    </source>
</reference>
<evidence type="ECO:0000313" key="2">
    <source>
        <dbReference type="EMBL" id="GHH74769.1"/>
    </source>
</evidence>
<dbReference type="EMBL" id="BNBO01000023">
    <property type="protein sequence ID" value="GHH74769.1"/>
    <property type="molecule type" value="Genomic_DNA"/>
</dbReference>
<keyword evidence="1" id="KW-0812">Transmembrane</keyword>
<organism evidence="2 3">
    <name type="scientific">Kitasatospora indigofera</name>
    <dbReference type="NCBI Taxonomy" id="67307"/>
    <lineage>
        <taxon>Bacteria</taxon>
        <taxon>Bacillati</taxon>
        <taxon>Actinomycetota</taxon>
        <taxon>Actinomycetes</taxon>
        <taxon>Kitasatosporales</taxon>
        <taxon>Streptomycetaceae</taxon>
        <taxon>Kitasatospora</taxon>
    </lineage>
</organism>
<gene>
    <name evidence="2" type="ORF">GCM10018781_42140</name>
</gene>
<evidence type="ECO:0000313" key="3">
    <source>
        <dbReference type="Proteomes" id="UP000617734"/>
    </source>
</evidence>
<reference evidence="2" key="2">
    <citation type="submission" date="2020-09" db="EMBL/GenBank/DDBJ databases">
        <authorList>
            <person name="Sun Q."/>
            <person name="Ohkuma M."/>
        </authorList>
    </citation>
    <scope>NUCLEOTIDE SEQUENCE</scope>
    <source>
        <strain evidence="2">JCM 4646</strain>
    </source>
</reference>
<evidence type="ECO:0000256" key="1">
    <source>
        <dbReference type="SAM" id="Phobius"/>
    </source>
</evidence>
<proteinExistence type="predicted"/>
<feature type="transmembrane region" description="Helical" evidence="1">
    <location>
        <begin position="20"/>
        <end position="52"/>
    </location>
</feature>